<dbReference type="GO" id="GO:0016491">
    <property type="term" value="F:oxidoreductase activity"/>
    <property type="evidence" value="ECO:0007669"/>
    <property type="project" value="UniProtKB-KW"/>
</dbReference>
<dbReference type="KEGG" id="ptaw:DW352_20400"/>
<keyword evidence="4" id="KW-1185">Reference proteome</keyword>
<dbReference type="OrthoDB" id="9811519at2"/>
<evidence type="ECO:0000256" key="2">
    <source>
        <dbReference type="ARBA" id="ARBA00023002"/>
    </source>
</evidence>
<comment type="similarity">
    <text evidence="1">Belongs to the LDH2/MDH2 oxidoreductase family.</text>
</comment>
<name>A0A346A0I0_9HYPH</name>
<dbReference type="PANTHER" id="PTHR11091">
    <property type="entry name" value="OXIDOREDUCTASE-RELATED"/>
    <property type="match status" value="1"/>
</dbReference>
<keyword evidence="2" id="KW-0560">Oxidoreductase</keyword>
<evidence type="ECO:0000256" key="1">
    <source>
        <dbReference type="ARBA" id="ARBA00006056"/>
    </source>
</evidence>
<gene>
    <name evidence="3" type="ORF">DW352_20400</name>
</gene>
<protein>
    <submittedName>
        <fullName evidence="3">Ldh family oxidoreductase</fullName>
    </submittedName>
</protein>
<dbReference type="Pfam" id="PF02615">
    <property type="entry name" value="Ldh_2"/>
    <property type="match status" value="1"/>
</dbReference>
<dbReference type="AlphaFoldDB" id="A0A346A0I0"/>
<dbReference type="Gene3D" id="3.30.1370.60">
    <property type="entry name" value="Hypothetical oxidoreductase yiak, domain 2"/>
    <property type="match status" value="1"/>
</dbReference>
<dbReference type="RefSeq" id="WP_115693056.1">
    <property type="nucleotide sequence ID" value="NZ_CP031417.1"/>
</dbReference>
<reference evidence="3 4" key="1">
    <citation type="submission" date="2018-07" db="EMBL/GenBank/DDBJ databases">
        <authorList>
            <person name="Quirk P.G."/>
            <person name="Krulwich T.A."/>
        </authorList>
    </citation>
    <scope>NUCLEOTIDE SEQUENCE [LARGE SCALE GENOMIC DNA]</scope>
    <source>
        <strain evidence="3 4">CC-BB4</strain>
    </source>
</reference>
<dbReference type="InterPro" id="IPR043144">
    <property type="entry name" value="Mal/L-sulf/L-lact_DH-like_ah"/>
</dbReference>
<evidence type="ECO:0000313" key="3">
    <source>
        <dbReference type="EMBL" id="AXK82677.1"/>
    </source>
</evidence>
<proteinExistence type="inferred from homology"/>
<dbReference type="InterPro" id="IPR036111">
    <property type="entry name" value="Mal/L-sulfo/L-lacto_DH-like_sf"/>
</dbReference>
<dbReference type="SUPFAM" id="SSF89733">
    <property type="entry name" value="L-sulfolactate dehydrogenase-like"/>
    <property type="match status" value="1"/>
</dbReference>
<accession>A0A346A0I0</accession>
<sequence length="358" mass="36454">MAEARADAPVAIDAAELTKGVARILAAAGVALGDAALVAEDIVAADLEGVASHGVMLIPMYLDRLLKGSISTASAGEVVWNKDGAIVIDAGNTLGQLTAHQAVDLAVTRARDIGLAAVAVRNAFHFGTAGRYARLIADQGCIGMVMSNTRPLMPAPGGAEALVGNNPLAIALPTKGPFHAETDFALSATAMGKIRLAAAAGKSIPEGWAADNEGRATTDPNAAIKGMLLPAAGPKGFGLAFMIDMLCGGLSDGAIGPEVRPLYGDPAQPYRCSHLFLAIDVGHFPAGAFADRTAGQIARVSASKRAPGVDQVYAPGELAYHAREKSAGRCQLGPETVRSLIDAGAKVGVDLNAMFTAS</sequence>
<dbReference type="EMBL" id="CP031417">
    <property type="protein sequence ID" value="AXK82677.1"/>
    <property type="molecule type" value="Genomic_DNA"/>
</dbReference>
<organism evidence="3 4">
    <name type="scientific">Pseudolabrys taiwanensis</name>
    <dbReference type="NCBI Taxonomy" id="331696"/>
    <lineage>
        <taxon>Bacteria</taxon>
        <taxon>Pseudomonadati</taxon>
        <taxon>Pseudomonadota</taxon>
        <taxon>Alphaproteobacteria</taxon>
        <taxon>Hyphomicrobiales</taxon>
        <taxon>Xanthobacteraceae</taxon>
        <taxon>Pseudolabrys</taxon>
    </lineage>
</organism>
<dbReference type="Proteomes" id="UP000254889">
    <property type="component" value="Chromosome"/>
</dbReference>
<dbReference type="InterPro" id="IPR003767">
    <property type="entry name" value="Malate/L-lactate_DH-like"/>
</dbReference>
<dbReference type="Gene3D" id="1.10.1530.10">
    <property type="match status" value="1"/>
</dbReference>
<dbReference type="InterPro" id="IPR043143">
    <property type="entry name" value="Mal/L-sulf/L-lact_DH-like_NADP"/>
</dbReference>
<evidence type="ECO:0000313" key="4">
    <source>
        <dbReference type="Proteomes" id="UP000254889"/>
    </source>
</evidence>
<dbReference type="PANTHER" id="PTHR11091:SF0">
    <property type="entry name" value="MALATE DEHYDROGENASE"/>
    <property type="match status" value="1"/>
</dbReference>